<dbReference type="SUPFAM" id="SSF53474">
    <property type="entry name" value="alpha/beta-Hydrolases"/>
    <property type="match status" value="1"/>
</dbReference>
<evidence type="ECO:0000313" key="3">
    <source>
        <dbReference type="EMBL" id="MDM7857858.1"/>
    </source>
</evidence>
<reference evidence="3 4" key="1">
    <citation type="submission" date="2023-06" db="EMBL/GenBank/DDBJ databases">
        <title>Thiopseudomonas sp. CY1220 draft genome sequence.</title>
        <authorList>
            <person name="Zhao G."/>
            <person name="An M."/>
        </authorList>
    </citation>
    <scope>NUCLEOTIDE SEQUENCE [LARGE SCALE GENOMIC DNA]</scope>
    <source>
        <strain evidence="3 4">CY1220</strain>
    </source>
</reference>
<evidence type="ECO:0000313" key="4">
    <source>
        <dbReference type="Proteomes" id="UP001241056"/>
    </source>
</evidence>
<feature type="signal peptide" evidence="2">
    <location>
        <begin position="1"/>
        <end position="21"/>
    </location>
</feature>
<evidence type="ECO:0000256" key="2">
    <source>
        <dbReference type="SAM" id="SignalP"/>
    </source>
</evidence>
<dbReference type="InterPro" id="IPR022529">
    <property type="entry name" value="DUF3530"/>
</dbReference>
<keyword evidence="4" id="KW-1185">Reference proteome</keyword>
<protein>
    <submittedName>
        <fullName evidence="3">DUF3530 family protein</fullName>
    </submittedName>
</protein>
<feature type="chain" id="PRO_5045723016" evidence="2">
    <location>
        <begin position="22"/>
        <end position="341"/>
    </location>
</feature>
<gene>
    <name evidence="3" type="ORF">QEZ41_06135</name>
</gene>
<dbReference type="InterPro" id="IPR029058">
    <property type="entry name" value="AB_hydrolase_fold"/>
</dbReference>
<accession>A0ABT7SNU2</accession>
<name>A0ABT7SNU2_9GAMM</name>
<organism evidence="3 4">
    <name type="scientific">Thiopseudomonas acetoxidans</name>
    <dbReference type="NCBI Taxonomy" id="3041622"/>
    <lineage>
        <taxon>Bacteria</taxon>
        <taxon>Pseudomonadati</taxon>
        <taxon>Pseudomonadota</taxon>
        <taxon>Gammaproteobacteria</taxon>
        <taxon>Pseudomonadales</taxon>
        <taxon>Pseudomonadaceae</taxon>
        <taxon>Thiopseudomonas</taxon>
    </lineage>
</organism>
<comment type="caution">
    <text evidence="3">The sequence shown here is derived from an EMBL/GenBank/DDBJ whole genome shotgun (WGS) entry which is preliminary data.</text>
</comment>
<dbReference type="Proteomes" id="UP001241056">
    <property type="component" value="Unassembled WGS sequence"/>
</dbReference>
<feature type="region of interest" description="Disordered" evidence="1">
    <location>
        <begin position="148"/>
        <end position="175"/>
    </location>
</feature>
<dbReference type="RefSeq" id="WP_289410517.1">
    <property type="nucleotide sequence ID" value="NZ_JAUCDY010000005.1"/>
</dbReference>
<dbReference type="EMBL" id="JAUCDY010000005">
    <property type="protein sequence ID" value="MDM7857858.1"/>
    <property type="molecule type" value="Genomic_DNA"/>
</dbReference>
<evidence type="ECO:0000256" key="1">
    <source>
        <dbReference type="SAM" id="MobiDB-lite"/>
    </source>
</evidence>
<dbReference type="Pfam" id="PF12048">
    <property type="entry name" value="DUF3530"/>
    <property type="match status" value="1"/>
</dbReference>
<keyword evidence="2" id="KW-0732">Signal</keyword>
<sequence>MRYWLSILLLFLPLGLSNAQAEESTQEGENLEVEAVEAVEIERPALNSRSQLAAQQFRTIFPEQLIEIPGTTNHYSALYLPANAKTAKGLIVFVPGLLETADSATNIAQLRRAVTDKGWHSLSLNLPDPEPELLRIESTPIVLSDTHFETETETADNENPDQAQEPAADAVSDPFLDNDNATISTDETITDLAAESTAVDYADTIAEVLNATLAYIETQQAKKLIFIAQHEGAYWLLDYLTTHKTQPINALLLINPRYPEQKTRKFSSFISELDITMVDFYSTSLTAPATEAVSEAKERLNASKRKETSDFQQFKINASGKKLAQKQTQTKVLGWLHRYQQ</sequence>
<proteinExistence type="predicted"/>